<protein>
    <submittedName>
        <fullName evidence="1">Uncharacterized protein</fullName>
    </submittedName>
</protein>
<organism evidence="1 2">
    <name type="scientific">Streptococcus panodentis</name>
    <dbReference type="NCBI Taxonomy" id="1581472"/>
    <lineage>
        <taxon>Bacteria</taxon>
        <taxon>Bacillati</taxon>
        <taxon>Bacillota</taxon>
        <taxon>Bacilli</taxon>
        <taxon>Lactobacillales</taxon>
        <taxon>Streptococcaceae</taxon>
        <taxon>Streptococcus</taxon>
    </lineage>
</organism>
<reference evidence="1 2" key="1">
    <citation type="submission" date="2018-05" db="EMBL/GenBank/DDBJ databases">
        <title>Draft genome sequence of Streptococcus panodentis CCUG 70867T.</title>
        <authorList>
            <person name="Salva-Serra F."/>
            <person name="Mendez V."/>
            <person name="Jaen-Luchoro D."/>
            <person name="Gonzales-Siles L."/>
            <person name="Karlsson R."/>
            <person name="Engstrom-Jakobsson H."/>
            <person name="Busquets A."/>
            <person name="Gomila M."/>
            <person name="Pineiro-Iglesias B."/>
            <person name="Bennasar-Figueras A."/>
            <person name="Seeger M."/>
            <person name="Moore E."/>
        </authorList>
    </citation>
    <scope>NUCLEOTIDE SEQUENCE [LARGE SCALE GENOMIC DNA]</scope>
    <source>
        <strain evidence="1 2">CCUG 70867</strain>
    </source>
</reference>
<keyword evidence="2" id="KW-1185">Reference proteome</keyword>
<comment type="caution">
    <text evidence="1">The sequence shown here is derived from an EMBL/GenBank/DDBJ whole genome shotgun (WGS) entry which is preliminary data.</text>
</comment>
<accession>A0ABS5B031</accession>
<evidence type="ECO:0000313" key="2">
    <source>
        <dbReference type="Proteomes" id="UP001519349"/>
    </source>
</evidence>
<evidence type="ECO:0000313" key="1">
    <source>
        <dbReference type="EMBL" id="MBP2622182.1"/>
    </source>
</evidence>
<dbReference type="EMBL" id="QFAY01000037">
    <property type="protein sequence ID" value="MBP2622182.1"/>
    <property type="molecule type" value="Genomic_DNA"/>
</dbReference>
<dbReference type="Proteomes" id="UP001519349">
    <property type="component" value="Unassembled WGS sequence"/>
</dbReference>
<proteinExistence type="predicted"/>
<gene>
    <name evidence="1" type="ORF">DHL47_12800</name>
</gene>
<name>A0ABS5B031_9STRE</name>
<sequence>MTEKQKWLPALILAAVVLGIFFLASRAYAGAALSQQKDDLRVIQELPKHSVGLMKTDDLASLLLLD</sequence>